<evidence type="ECO:0000313" key="3">
    <source>
        <dbReference type="EMBL" id="KAK4264933.1"/>
    </source>
</evidence>
<accession>A0AAE1J8I9</accession>
<dbReference type="EMBL" id="JAWXYG010000008">
    <property type="protein sequence ID" value="KAK4264933.1"/>
    <property type="molecule type" value="Genomic_DNA"/>
</dbReference>
<name>A0AAE1J8I9_9FABA</name>
<dbReference type="GO" id="GO:0009941">
    <property type="term" value="C:chloroplast envelope"/>
    <property type="evidence" value="ECO:0007669"/>
    <property type="project" value="TreeGrafter"/>
</dbReference>
<evidence type="ECO:0008006" key="5">
    <source>
        <dbReference type="Google" id="ProtNLM"/>
    </source>
</evidence>
<keyword evidence="2" id="KW-1133">Transmembrane helix</keyword>
<proteinExistence type="predicted"/>
<evidence type="ECO:0000256" key="2">
    <source>
        <dbReference type="SAM" id="Phobius"/>
    </source>
</evidence>
<protein>
    <recommendedName>
        <fullName evidence="5">Transmembrane protein</fullName>
    </recommendedName>
</protein>
<evidence type="ECO:0000313" key="4">
    <source>
        <dbReference type="Proteomes" id="UP001293593"/>
    </source>
</evidence>
<evidence type="ECO:0000256" key="1">
    <source>
        <dbReference type="SAM" id="MobiDB-lite"/>
    </source>
</evidence>
<feature type="transmembrane region" description="Helical" evidence="2">
    <location>
        <begin position="99"/>
        <end position="121"/>
    </location>
</feature>
<organism evidence="3 4">
    <name type="scientific">Acacia crassicarpa</name>
    <name type="common">northern wattle</name>
    <dbReference type="NCBI Taxonomy" id="499986"/>
    <lineage>
        <taxon>Eukaryota</taxon>
        <taxon>Viridiplantae</taxon>
        <taxon>Streptophyta</taxon>
        <taxon>Embryophyta</taxon>
        <taxon>Tracheophyta</taxon>
        <taxon>Spermatophyta</taxon>
        <taxon>Magnoliopsida</taxon>
        <taxon>eudicotyledons</taxon>
        <taxon>Gunneridae</taxon>
        <taxon>Pentapetalae</taxon>
        <taxon>rosids</taxon>
        <taxon>fabids</taxon>
        <taxon>Fabales</taxon>
        <taxon>Fabaceae</taxon>
        <taxon>Caesalpinioideae</taxon>
        <taxon>mimosoid clade</taxon>
        <taxon>Acacieae</taxon>
        <taxon>Acacia</taxon>
    </lineage>
</organism>
<dbReference type="PANTHER" id="PTHR36408">
    <property type="entry name" value="TRANSMEMBRANE PROTEIN"/>
    <property type="match status" value="1"/>
</dbReference>
<feature type="transmembrane region" description="Helical" evidence="2">
    <location>
        <begin position="133"/>
        <end position="151"/>
    </location>
</feature>
<gene>
    <name evidence="3" type="ORF">QN277_026048</name>
</gene>
<keyword evidence="4" id="KW-1185">Reference proteome</keyword>
<dbReference type="AlphaFoldDB" id="A0AAE1J8I9"/>
<keyword evidence="2" id="KW-0472">Membrane</keyword>
<dbReference type="Proteomes" id="UP001293593">
    <property type="component" value="Unassembled WGS sequence"/>
</dbReference>
<keyword evidence="2" id="KW-0812">Transmembrane</keyword>
<feature type="region of interest" description="Disordered" evidence="1">
    <location>
        <begin position="284"/>
        <end position="305"/>
    </location>
</feature>
<dbReference type="PANTHER" id="PTHR36408:SF1">
    <property type="entry name" value="TRANSMEMBRANE PROTEIN"/>
    <property type="match status" value="1"/>
</dbReference>
<reference evidence="3" key="1">
    <citation type="submission" date="2023-10" db="EMBL/GenBank/DDBJ databases">
        <title>Chromosome-level genome of the transformable northern wattle, Acacia crassicarpa.</title>
        <authorList>
            <person name="Massaro I."/>
            <person name="Sinha N.R."/>
            <person name="Poethig S."/>
            <person name="Leichty A.R."/>
        </authorList>
    </citation>
    <scope>NUCLEOTIDE SEQUENCE</scope>
    <source>
        <strain evidence="3">Acra3RX</strain>
        <tissue evidence="3">Leaf</tissue>
    </source>
</reference>
<sequence length="305" mass="34473">MLLTCQRFLADSPSMLAFSNLYLTRNSTLSLSIAVRQHLSHPAHFRILKLRSLQPDNFNSFSTSSADPFRLRVYEPHGAVHKDVAGDFNLDTLLSLAELLCLLSSAILSVCFAVNSVIAGSKKEFVLAMGNKVVLWGVLMLVGGVVIGAWIRRRQWRRICRETHKEGLEVNLLERIEKLEEDLKSSVVVVRVLSRQLEKLGIRFRVTRKGLKEPITETAALAQKNSEATRALVTRSDILEKELGEIQKVLLAMQEQQQKQFDLILAIGKTSKLWEGKRETSEVQNKLEASMSDEDEVNRKEVHQI</sequence>
<comment type="caution">
    <text evidence="3">The sequence shown here is derived from an EMBL/GenBank/DDBJ whole genome shotgun (WGS) entry which is preliminary data.</text>
</comment>